<accession>B0T9A1</accession>
<evidence type="ECO:0000313" key="1">
    <source>
        <dbReference type="EMBL" id="ABZ74276.1"/>
    </source>
</evidence>
<sequence>MTADEFRQLALAIPNTRCVTRLGAIEFQIQDATFAALGAPDPTLATLRLAPDTQAKALAADPHTFAPQAGGAGARGVTCVRLARARPETLAPFLAAAASKARNRRSNLTTLGRR</sequence>
<organism evidence="1">
    <name type="scientific">Caulobacter sp. (strain K31)</name>
    <dbReference type="NCBI Taxonomy" id="366602"/>
    <lineage>
        <taxon>Bacteria</taxon>
        <taxon>Pseudomonadati</taxon>
        <taxon>Pseudomonadota</taxon>
        <taxon>Alphaproteobacteria</taxon>
        <taxon>Caulobacterales</taxon>
        <taxon>Caulobacteraceae</taxon>
        <taxon>Caulobacter</taxon>
    </lineage>
</organism>
<geneLocation type="plasmid" evidence="1">
    <name>pCAUL01</name>
</geneLocation>
<protein>
    <recommendedName>
        <fullName evidence="2">TfoX N-terminal domain-containing protein</fullName>
    </recommendedName>
</protein>
<dbReference type="KEGG" id="cak:Caul_5156"/>
<evidence type="ECO:0008006" key="2">
    <source>
        <dbReference type="Google" id="ProtNLM"/>
    </source>
</evidence>
<dbReference type="HOGENOM" id="CLU_138549_4_1_5"/>
<reference evidence="1" key="1">
    <citation type="submission" date="2008-01" db="EMBL/GenBank/DDBJ databases">
        <title>Complete sequence of plasmid1 pCAUL01 of Caulobacter sp. K31.</title>
        <authorList>
            <consortium name="US DOE Joint Genome Institute"/>
            <person name="Copeland A."/>
            <person name="Lucas S."/>
            <person name="Lapidus A."/>
            <person name="Barry K."/>
            <person name="Glavina del Rio T."/>
            <person name="Dalin E."/>
            <person name="Tice H."/>
            <person name="Pitluck S."/>
            <person name="Bruce D."/>
            <person name="Goodwin L."/>
            <person name="Thompson L.S."/>
            <person name="Brettin T."/>
            <person name="Detter J.C."/>
            <person name="Han C."/>
            <person name="Schmutz J."/>
            <person name="Larimer F."/>
            <person name="Land M."/>
            <person name="Hauser L."/>
            <person name="Kyrpides N."/>
            <person name="Kim E."/>
            <person name="Stephens C."/>
            <person name="Richardson P."/>
        </authorList>
    </citation>
    <scope>NUCLEOTIDE SEQUENCE [LARGE SCALE GENOMIC DNA]</scope>
    <source>
        <plasmid evidence="1">K31</plasmid>
        <plasmid evidence="1">pCAUL01</plasmid>
    </source>
</reference>
<dbReference type="EMBL" id="CP000928">
    <property type="protein sequence ID" value="ABZ74276.1"/>
    <property type="molecule type" value="Genomic_DNA"/>
</dbReference>
<gene>
    <name evidence="1" type="ordered locus">Caul_5156</name>
</gene>
<keyword evidence="1" id="KW-0614">Plasmid</keyword>
<proteinExistence type="predicted"/>
<dbReference type="AlphaFoldDB" id="B0T9A1"/>
<name>B0T9A1_CAUSK</name>
<dbReference type="OrthoDB" id="277063at2"/>